<feature type="transmembrane region" description="Helical" evidence="1">
    <location>
        <begin position="126"/>
        <end position="144"/>
    </location>
</feature>
<organism evidence="2 3">
    <name type="scientific">Lysinibacillus sphaericus CBAM5</name>
    <dbReference type="NCBI Taxonomy" id="1400869"/>
    <lineage>
        <taxon>Bacteria</taxon>
        <taxon>Bacillati</taxon>
        <taxon>Bacillota</taxon>
        <taxon>Bacilli</taxon>
        <taxon>Bacillales</taxon>
        <taxon>Bacillaceae</taxon>
        <taxon>Lysinibacillus</taxon>
    </lineage>
</organism>
<protein>
    <submittedName>
        <fullName evidence="2">Uncharacterized protein</fullName>
    </submittedName>
</protein>
<gene>
    <name evidence="2" type="ORF">P799_11045</name>
</gene>
<feature type="transmembrane region" description="Helical" evidence="1">
    <location>
        <begin position="40"/>
        <end position="60"/>
    </location>
</feature>
<keyword evidence="1" id="KW-1133">Transmembrane helix</keyword>
<dbReference type="HOGENOM" id="CLU_120418_0_0_9"/>
<dbReference type="Pfam" id="PF22765">
    <property type="entry name" value="DUF7010"/>
    <property type="match status" value="1"/>
</dbReference>
<feature type="transmembrane region" description="Helical" evidence="1">
    <location>
        <begin position="99"/>
        <end position="120"/>
    </location>
</feature>
<evidence type="ECO:0000313" key="3">
    <source>
        <dbReference type="Proteomes" id="UP000023555"/>
    </source>
</evidence>
<dbReference type="Proteomes" id="UP000023555">
    <property type="component" value="Unassembled WGS sequence"/>
</dbReference>
<name>W7RM46_LYSSH</name>
<dbReference type="InterPro" id="IPR053824">
    <property type="entry name" value="DUF7010"/>
</dbReference>
<evidence type="ECO:0000313" key="2">
    <source>
        <dbReference type="EMBL" id="EWH32627.1"/>
    </source>
</evidence>
<keyword evidence="1" id="KW-0472">Membrane</keyword>
<reference evidence="2 3" key="1">
    <citation type="journal article" date="2015" name="Stand. Genomic Sci.">
        <title>Genome sequence and description of the mosquitocidal and heavy metal tolerant strain Lysinibacillus sphaericus CBAM5.</title>
        <authorList>
            <person name="Pena-Montenegro T.D."/>
            <person name="Lozano L."/>
            <person name="Dussan J."/>
        </authorList>
    </citation>
    <scope>NUCLEOTIDE SEQUENCE [LARGE SCALE GENOMIC DNA]</scope>
    <source>
        <strain evidence="2">CBAM5</strain>
    </source>
</reference>
<feature type="transmembrane region" description="Helical" evidence="1">
    <location>
        <begin position="66"/>
        <end position="87"/>
    </location>
</feature>
<proteinExistence type="predicted"/>
<comment type="caution">
    <text evidence="2">The sequence shown here is derived from an EMBL/GenBank/DDBJ whole genome shotgun (WGS) entry which is preliminary data.</text>
</comment>
<dbReference type="AlphaFoldDB" id="W7RM46"/>
<keyword evidence="1" id="KW-0812">Transmembrane</keyword>
<sequence>MIMNCYTILSSPHFMKGGTFMSKTLVNLQNELIAETQKGFPILLSGVIVFLVFTLMYFVLPIEAVRLIWIFGLGAIFPIGIFISKILGVSLNSTDNPLGILGGIVAAPQAFYIPVFIIVYMKIPEYLPFTIGLLAGSHFLPYIWIYKSKAYLFVTLGTCFSALILGGFFVDYAFTVVPLAISIVYGIGVVLIQRELKVKPV</sequence>
<evidence type="ECO:0000256" key="1">
    <source>
        <dbReference type="SAM" id="Phobius"/>
    </source>
</evidence>
<accession>W7RM46</accession>
<dbReference type="EMBL" id="AYKQ01000009">
    <property type="protein sequence ID" value="EWH32627.1"/>
    <property type="molecule type" value="Genomic_DNA"/>
</dbReference>
<feature type="transmembrane region" description="Helical" evidence="1">
    <location>
        <begin position="151"/>
        <end position="170"/>
    </location>
</feature>
<feature type="transmembrane region" description="Helical" evidence="1">
    <location>
        <begin position="176"/>
        <end position="192"/>
    </location>
</feature>